<name>A0A841DA72_PLAVE</name>
<comment type="caution">
    <text evidence="2">The sequence shown here is derived from an EMBL/GenBank/DDBJ whole genome shotgun (WGS) entry which is preliminary data.</text>
</comment>
<dbReference type="AlphaFoldDB" id="A0A841DA72"/>
<dbReference type="Proteomes" id="UP000562352">
    <property type="component" value="Unassembled WGS sequence"/>
</dbReference>
<feature type="transmembrane region" description="Helical" evidence="1">
    <location>
        <begin position="6"/>
        <end position="27"/>
    </location>
</feature>
<keyword evidence="1" id="KW-0812">Transmembrane</keyword>
<organism evidence="2 3">
    <name type="scientific">Planomonospora venezuelensis</name>
    <dbReference type="NCBI Taxonomy" id="1999"/>
    <lineage>
        <taxon>Bacteria</taxon>
        <taxon>Bacillati</taxon>
        <taxon>Actinomycetota</taxon>
        <taxon>Actinomycetes</taxon>
        <taxon>Streptosporangiales</taxon>
        <taxon>Streptosporangiaceae</taxon>
        <taxon>Planomonospora</taxon>
    </lineage>
</organism>
<sequence length="32" mass="3579">MTDEGLVLLLAWAQFAALLGVLAYFLLRRGRT</sequence>
<evidence type="ECO:0000313" key="3">
    <source>
        <dbReference type="Proteomes" id="UP000562352"/>
    </source>
</evidence>
<evidence type="ECO:0000313" key="2">
    <source>
        <dbReference type="EMBL" id="MBB5966379.1"/>
    </source>
</evidence>
<gene>
    <name evidence="2" type="ORF">FHS22_005670</name>
</gene>
<protein>
    <submittedName>
        <fullName evidence="2">Uncharacterized protein</fullName>
    </submittedName>
</protein>
<keyword evidence="1" id="KW-1133">Transmembrane helix</keyword>
<accession>A0A841DA72</accession>
<keyword evidence="3" id="KW-1185">Reference proteome</keyword>
<reference evidence="2 3" key="1">
    <citation type="submission" date="2020-08" db="EMBL/GenBank/DDBJ databases">
        <title>Genomic Encyclopedia of Type Strains, Phase III (KMG-III): the genomes of soil and plant-associated and newly described type strains.</title>
        <authorList>
            <person name="Whitman W."/>
        </authorList>
    </citation>
    <scope>NUCLEOTIDE SEQUENCE [LARGE SCALE GENOMIC DNA]</scope>
    <source>
        <strain evidence="2 3">CECT 3303</strain>
    </source>
</reference>
<keyword evidence="1" id="KW-0472">Membrane</keyword>
<evidence type="ECO:0000256" key="1">
    <source>
        <dbReference type="SAM" id="Phobius"/>
    </source>
</evidence>
<dbReference type="EMBL" id="JACHJJ010000023">
    <property type="protein sequence ID" value="MBB5966379.1"/>
    <property type="molecule type" value="Genomic_DNA"/>
</dbReference>
<proteinExistence type="predicted"/>